<sequence>MVSLLLFVAVSFKLPKNVTDPQSELWDMSEDSYLCYVSSKPQTQWQAHKKYLERPTCETWIEKAKVHVGLGKIKTDQFLATAELFHCTPRIYHAVRWLAQLSDNKVWCKWEPNLQLIYLIRVAGKLLTGNVQSRVKISADPL</sequence>
<evidence type="ECO:0000313" key="2">
    <source>
        <dbReference type="Proteomes" id="UP000191980"/>
    </source>
</evidence>
<dbReference type="Proteomes" id="UP000191980">
    <property type="component" value="Unassembled WGS sequence"/>
</dbReference>
<evidence type="ECO:0000313" key="1">
    <source>
        <dbReference type="EMBL" id="OQK16598.1"/>
    </source>
</evidence>
<accession>A0A1V8M505</accession>
<organism evidence="1 2">
    <name type="scientific">Methyloprofundus sedimenti</name>
    <dbReference type="NCBI Taxonomy" id="1420851"/>
    <lineage>
        <taxon>Bacteria</taxon>
        <taxon>Pseudomonadati</taxon>
        <taxon>Pseudomonadota</taxon>
        <taxon>Gammaproteobacteria</taxon>
        <taxon>Methylococcales</taxon>
        <taxon>Methylococcaceae</taxon>
        <taxon>Methyloprofundus</taxon>
    </lineage>
</organism>
<comment type="caution">
    <text evidence="1">The sequence shown here is derived from an EMBL/GenBank/DDBJ whole genome shotgun (WGS) entry which is preliminary data.</text>
</comment>
<dbReference type="STRING" id="1420851.AU255_01450"/>
<dbReference type="OrthoDB" id="8482126at2"/>
<dbReference type="RefSeq" id="WP_080521223.1">
    <property type="nucleotide sequence ID" value="NZ_LPUF01000001.1"/>
</dbReference>
<proteinExistence type="predicted"/>
<dbReference type="AlphaFoldDB" id="A0A1V8M505"/>
<name>A0A1V8M505_9GAMM</name>
<reference evidence="1 2" key="1">
    <citation type="submission" date="2015-12" db="EMBL/GenBank/DDBJ databases">
        <authorList>
            <person name="Shamseldin A."/>
            <person name="Moawad H."/>
            <person name="Abd El-Rahim W.M."/>
            <person name="Sadowsky M.J."/>
        </authorList>
    </citation>
    <scope>NUCLEOTIDE SEQUENCE [LARGE SCALE GENOMIC DNA]</scope>
    <source>
        <strain evidence="1 2">WF1</strain>
    </source>
</reference>
<keyword evidence="2" id="KW-1185">Reference proteome</keyword>
<protein>
    <submittedName>
        <fullName evidence="1">Uncharacterized protein</fullName>
    </submittedName>
</protein>
<gene>
    <name evidence="1" type="ORF">AU255_01450</name>
</gene>
<dbReference type="EMBL" id="LPUF01000001">
    <property type="protein sequence ID" value="OQK16598.1"/>
    <property type="molecule type" value="Genomic_DNA"/>
</dbReference>